<keyword evidence="3" id="KW-1185">Reference proteome</keyword>
<feature type="region of interest" description="Disordered" evidence="1">
    <location>
        <begin position="1"/>
        <end position="37"/>
    </location>
</feature>
<sequence length="66" mass="7377">MKKRKKTRERGIRKRSAEPASEQSVPPSPAGQSPIHVGRVATLTINVAQECTRSPSYGRQLQKVRH</sequence>
<feature type="compositionally biased region" description="Basic residues" evidence="1">
    <location>
        <begin position="1"/>
        <end position="14"/>
    </location>
</feature>
<name>A0ABP0UJW1_9BRYO</name>
<protein>
    <submittedName>
        <fullName evidence="2">Uncharacterized protein</fullName>
    </submittedName>
</protein>
<dbReference type="EMBL" id="OZ019895">
    <property type="protein sequence ID" value="CAK9220263.1"/>
    <property type="molecule type" value="Genomic_DNA"/>
</dbReference>
<evidence type="ECO:0000313" key="3">
    <source>
        <dbReference type="Proteomes" id="UP001497512"/>
    </source>
</evidence>
<accession>A0ABP0UJW1</accession>
<evidence type="ECO:0000313" key="2">
    <source>
        <dbReference type="EMBL" id="CAK9220263.1"/>
    </source>
</evidence>
<dbReference type="Proteomes" id="UP001497512">
    <property type="component" value="Chromosome 3"/>
</dbReference>
<reference evidence="2" key="1">
    <citation type="submission" date="2024-02" db="EMBL/GenBank/DDBJ databases">
        <authorList>
            <consortium name="ELIXIR-Norway"/>
            <consortium name="Elixir Norway"/>
        </authorList>
    </citation>
    <scope>NUCLEOTIDE SEQUENCE</scope>
</reference>
<gene>
    <name evidence="2" type="ORF">CSSPTR1EN2_LOCUS15332</name>
</gene>
<organism evidence="2 3">
    <name type="scientific">Sphagnum troendelagicum</name>
    <dbReference type="NCBI Taxonomy" id="128251"/>
    <lineage>
        <taxon>Eukaryota</taxon>
        <taxon>Viridiplantae</taxon>
        <taxon>Streptophyta</taxon>
        <taxon>Embryophyta</taxon>
        <taxon>Bryophyta</taxon>
        <taxon>Sphagnophytina</taxon>
        <taxon>Sphagnopsida</taxon>
        <taxon>Sphagnales</taxon>
        <taxon>Sphagnaceae</taxon>
        <taxon>Sphagnum</taxon>
    </lineage>
</organism>
<evidence type="ECO:0000256" key="1">
    <source>
        <dbReference type="SAM" id="MobiDB-lite"/>
    </source>
</evidence>
<proteinExistence type="predicted"/>